<dbReference type="Gene3D" id="2.40.160.210">
    <property type="entry name" value="Acyl-CoA thioesterase, double hotdog domain"/>
    <property type="match status" value="1"/>
</dbReference>
<evidence type="ECO:0000259" key="4">
    <source>
        <dbReference type="Pfam" id="PF20789"/>
    </source>
</evidence>
<dbReference type="GO" id="GO:0005782">
    <property type="term" value="C:peroxisomal matrix"/>
    <property type="evidence" value="ECO:0007669"/>
    <property type="project" value="UniProtKB-SubCell"/>
</dbReference>
<reference evidence="5 6" key="1">
    <citation type="submission" date="2019-04" db="EMBL/GenBank/DDBJ databases">
        <title>Friends and foes A comparative genomics studyof 23 Aspergillus species from section Flavi.</title>
        <authorList>
            <consortium name="DOE Joint Genome Institute"/>
            <person name="Kjaerbolling I."/>
            <person name="Vesth T."/>
            <person name="Frisvad J.C."/>
            <person name="Nybo J.L."/>
            <person name="Theobald S."/>
            <person name="Kildgaard S."/>
            <person name="Isbrandt T."/>
            <person name="Kuo A."/>
            <person name="Sato A."/>
            <person name="Lyhne E.K."/>
            <person name="Kogle M.E."/>
            <person name="Wiebenga A."/>
            <person name="Kun R.S."/>
            <person name="Lubbers R.J."/>
            <person name="Makela M.R."/>
            <person name="Barry K."/>
            <person name="Chovatia M."/>
            <person name="Clum A."/>
            <person name="Daum C."/>
            <person name="Haridas S."/>
            <person name="He G."/>
            <person name="LaButti K."/>
            <person name="Lipzen A."/>
            <person name="Mondo S."/>
            <person name="Riley R."/>
            <person name="Salamov A."/>
            <person name="Simmons B.A."/>
            <person name="Magnuson J.K."/>
            <person name="Henrissat B."/>
            <person name="Mortensen U.H."/>
            <person name="Larsen T.O."/>
            <person name="Devries R.P."/>
            <person name="Grigoriev I.V."/>
            <person name="Machida M."/>
            <person name="Baker S.E."/>
            <person name="Andersen M.R."/>
        </authorList>
    </citation>
    <scope>NUCLEOTIDE SEQUENCE [LARGE SCALE GENOMIC DNA]</scope>
    <source>
        <strain evidence="5 6">CBS 763.97</strain>
    </source>
</reference>
<evidence type="ECO:0000256" key="2">
    <source>
        <dbReference type="ARBA" id="ARBA00022801"/>
    </source>
</evidence>
<dbReference type="GO" id="GO:0047617">
    <property type="term" value="F:fatty acyl-CoA hydrolase activity"/>
    <property type="evidence" value="ECO:0007669"/>
    <property type="project" value="InterPro"/>
</dbReference>
<dbReference type="AlphaFoldDB" id="A0A5N6ZSU8"/>
<dbReference type="Pfam" id="PF20789">
    <property type="entry name" value="4HBT_3C"/>
    <property type="match status" value="1"/>
</dbReference>
<dbReference type="CDD" id="cd03445">
    <property type="entry name" value="Thioesterase_II_repeat2"/>
    <property type="match status" value="1"/>
</dbReference>
<dbReference type="SUPFAM" id="SSF54637">
    <property type="entry name" value="Thioesterase/thiol ester dehydrase-isomerase"/>
    <property type="match status" value="2"/>
</dbReference>
<organism evidence="5 6">
    <name type="scientific">Aspergillus caelatus</name>
    <dbReference type="NCBI Taxonomy" id="61420"/>
    <lineage>
        <taxon>Eukaryota</taxon>
        <taxon>Fungi</taxon>
        <taxon>Dikarya</taxon>
        <taxon>Ascomycota</taxon>
        <taxon>Pezizomycotina</taxon>
        <taxon>Eurotiomycetes</taxon>
        <taxon>Eurotiomycetidae</taxon>
        <taxon>Eurotiales</taxon>
        <taxon>Aspergillaceae</taxon>
        <taxon>Aspergillus</taxon>
        <taxon>Aspergillus subgen. Circumdati</taxon>
    </lineage>
</organism>
<dbReference type="GO" id="GO:0006637">
    <property type="term" value="P:acyl-CoA metabolic process"/>
    <property type="evidence" value="ECO:0007669"/>
    <property type="project" value="InterPro"/>
</dbReference>
<protein>
    <submittedName>
        <fullName evidence="5">Thioesterase-like superfamily-domain-containing protein</fullName>
    </submittedName>
</protein>
<evidence type="ECO:0000256" key="1">
    <source>
        <dbReference type="ARBA" id="ARBA00006538"/>
    </source>
</evidence>
<dbReference type="InterPro" id="IPR042171">
    <property type="entry name" value="Acyl-CoA_hotdog"/>
</dbReference>
<evidence type="ECO:0000313" key="5">
    <source>
        <dbReference type="EMBL" id="KAE8360478.1"/>
    </source>
</evidence>
<feature type="domain" description="Acyl-CoA thioesterase-like C-terminal" evidence="4">
    <location>
        <begin position="193"/>
        <end position="310"/>
    </location>
</feature>
<dbReference type="Proteomes" id="UP000326268">
    <property type="component" value="Unassembled WGS sequence"/>
</dbReference>
<name>A0A5N6ZSU8_9EURO</name>
<gene>
    <name evidence="5" type="ORF">BDV27DRAFT_161648</name>
</gene>
<dbReference type="GeneID" id="43657695"/>
<dbReference type="CDD" id="cd03444">
    <property type="entry name" value="Thioesterase_II_repeat1"/>
    <property type="match status" value="1"/>
</dbReference>
<evidence type="ECO:0000313" key="6">
    <source>
        <dbReference type="Proteomes" id="UP000326268"/>
    </source>
</evidence>
<proteinExistence type="inferred from homology"/>
<dbReference type="InterPro" id="IPR029069">
    <property type="entry name" value="HotDog_dom_sf"/>
</dbReference>
<keyword evidence="6" id="KW-1185">Reference proteome</keyword>
<sequence>MARTLAEHISVQKVRDHYVSTYTPQRMGNSAPIGYGGYAIALAIHAAYKSSPEGFHLYSALGNFLRATSTETTLICTPIQLRKTKSFATYRVTVEQRTESNGESRLCMELLADFHKDEPAVLTYSARPTRAYSHWQDCVPWDQMLVTDVTTGKITANQSNTFNKMFALSRNLYEGRPCPEGITSQNLMGVVKSVESNQDDLPVTQKASADWLRVKHPLQTEGEHVASLGFMMDGLLSFLPLVHNHLFFEDVDACSSLDFALRLFSPNVKVDNWHLREATSSRAGHGRTYSESNLWDEEGHLIACMSQQSILRVPSNKPKM</sequence>
<evidence type="ECO:0000259" key="3">
    <source>
        <dbReference type="Pfam" id="PF13622"/>
    </source>
</evidence>
<dbReference type="InterPro" id="IPR049449">
    <property type="entry name" value="TesB_ACOT8-like_N"/>
</dbReference>
<dbReference type="Pfam" id="PF13622">
    <property type="entry name" value="4HBT_3"/>
    <property type="match status" value="1"/>
</dbReference>
<dbReference type="InterPro" id="IPR049450">
    <property type="entry name" value="ACOT8-like_C"/>
</dbReference>
<comment type="similarity">
    <text evidence="1">Belongs to the C/M/P thioester hydrolase family.</text>
</comment>
<dbReference type="EMBL" id="ML737773">
    <property type="protein sequence ID" value="KAE8360478.1"/>
    <property type="molecule type" value="Genomic_DNA"/>
</dbReference>
<dbReference type="OrthoDB" id="68328at2759"/>
<feature type="domain" description="Acyl-CoA thioesterase-like N-terminal HotDog" evidence="3">
    <location>
        <begin position="24"/>
        <end position="115"/>
    </location>
</feature>
<dbReference type="RefSeq" id="XP_031923559.1">
    <property type="nucleotide sequence ID" value="XM_032073249.1"/>
</dbReference>
<dbReference type="InterPro" id="IPR003703">
    <property type="entry name" value="Acyl_CoA_thio"/>
</dbReference>
<dbReference type="PANTHER" id="PTHR11066">
    <property type="entry name" value="ACYL-COA THIOESTERASE"/>
    <property type="match status" value="1"/>
</dbReference>
<dbReference type="GO" id="GO:0009062">
    <property type="term" value="P:fatty acid catabolic process"/>
    <property type="evidence" value="ECO:0007669"/>
    <property type="project" value="TreeGrafter"/>
</dbReference>
<dbReference type="PANTHER" id="PTHR11066:SF35">
    <property type="entry name" value="ACYL-COA THIOESTERASE II"/>
    <property type="match status" value="1"/>
</dbReference>
<keyword evidence="2" id="KW-0378">Hydrolase</keyword>
<accession>A0A5N6ZSU8</accession>